<evidence type="ECO:0000313" key="2">
    <source>
        <dbReference type="Proteomes" id="UP001497535"/>
    </source>
</evidence>
<keyword evidence="2" id="KW-1185">Reference proteome</keyword>
<accession>A0ACB0Y271</accession>
<sequence length="104" mass="11456">MFFYLIRQEEFKDGSGTRKSSSFLRSSTTNILPTLFASLVFLFLLGQVKGDDGGDGIPVGFFNHTLKDGMVTLSEGTVEVNETNLELFTNHSGACEVTFEGNFM</sequence>
<protein>
    <submittedName>
        <fullName evidence="1">Uncharacterized protein</fullName>
    </submittedName>
</protein>
<dbReference type="EMBL" id="CAVMJV010000005">
    <property type="protein sequence ID" value="CAK5029004.1"/>
    <property type="molecule type" value="Genomic_DNA"/>
</dbReference>
<gene>
    <name evidence="1" type="ORF">MENTE1834_LOCUS6779</name>
</gene>
<name>A0ACB0Y271_MELEN</name>
<dbReference type="Proteomes" id="UP001497535">
    <property type="component" value="Unassembled WGS sequence"/>
</dbReference>
<comment type="caution">
    <text evidence="1">The sequence shown here is derived from an EMBL/GenBank/DDBJ whole genome shotgun (WGS) entry which is preliminary data.</text>
</comment>
<organism evidence="1 2">
    <name type="scientific">Meloidogyne enterolobii</name>
    <name type="common">Root-knot nematode worm</name>
    <name type="synonym">Meloidogyne mayaguensis</name>
    <dbReference type="NCBI Taxonomy" id="390850"/>
    <lineage>
        <taxon>Eukaryota</taxon>
        <taxon>Metazoa</taxon>
        <taxon>Ecdysozoa</taxon>
        <taxon>Nematoda</taxon>
        <taxon>Chromadorea</taxon>
        <taxon>Rhabditida</taxon>
        <taxon>Tylenchina</taxon>
        <taxon>Tylenchomorpha</taxon>
        <taxon>Tylenchoidea</taxon>
        <taxon>Meloidogynidae</taxon>
        <taxon>Meloidogyninae</taxon>
        <taxon>Meloidogyne</taxon>
    </lineage>
</organism>
<proteinExistence type="predicted"/>
<evidence type="ECO:0000313" key="1">
    <source>
        <dbReference type="EMBL" id="CAK5029004.1"/>
    </source>
</evidence>
<reference evidence="1" key="1">
    <citation type="submission" date="2023-11" db="EMBL/GenBank/DDBJ databases">
        <authorList>
            <person name="Poullet M."/>
        </authorList>
    </citation>
    <scope>NUCLEOTIDE SEQUENCE</scope>
    <source>
        <strain evidence="1">E1834</strain>
    </source>
</reference>